<comment type="caution">
    <text evidence="2">The sequence shown here is derived from an EMBL/GenBank/DDBJ whole genome shotgun (WGS) entry which is preliminary data.</text>
</comment>
<sequence>MMAEPDLIPEGFQRDQLPPSTSAELPGQAQGVFFTLELDIHEALLHKIEGWFEGRDEVVLVDYGKTDKEGLGYIMLEWEECEVDSLFLAILRDEPMVIDFTTYTRDIGEDEEEES</sequence>
<name>A0A8J3N554_9CHLR</name>
<dbReference type="AlphaFoldDB" id="A0A8J3N554"/>
<reference evidence="2" key="1">
    <citation type="submission" date="2020-10" db="EMBL/GenBank/DDBJ databases">
        <title>Taxonomic study of unclassified bacteria belonging to the class Ktedonobacteria.</title>
        <authorList>
            <person name="Yabe S."/>
            <person name="Wang C.M."/>
            <person name="Zheng Y."/>
            <person name="Sakai Y."/>
            <person name="Cavaletti L."/>
            <person name="Monciardini P."/>
            <person name="Donadio S."/>
        </authorList>
    </citation>
    <scope>NUCLEOTIDE SEQUENCE</scope>
    <source>
        <strain evidence="2">ID150040</strain>
    </source>
</reference>
<proteinExistence type="predicted"/>
<protein>
    <submittedName>
        <fullName evidence="2">Uncharacterized protein</fullName>
    </submittedName>
</protein>
<dbReference type="Proteomes" id="UP000597444">
    <property type="component" value="Unassembled WGS sequence"/>
</dbReference>
<evidence type="ECO:0000256" key="1">
    <source>
        <dbReference type="SAM" id="MobiDB-lite"/>
    </source>
</evidence>
<accession>A0A8J3N554</accession>
<feature type="region of interest" description="Disordered" evidence="1">
    <location>
        <begin position="1"/>
        <end position="26"/>
    </location>
</feature>
<evidence type="ECO:0000313" key="2">
    <source>
        <dbReference type="EMBL" id="GHO94802.1"/>
    </source>
</evidence>
<evidence type="ECO:0000313" key="3">
    <source>
        <dbReference type="Proteomes" id="UP000597444"/>
    </source>
</evidence>
<keyword evidence="3" id="KW-1185">Reference proteome</keyword>
<dbReference type="EMBL" id="BNJK01000001">
    <property type="protein sequence ID" value="GHO94802.1"/>
    <property type="molecule type" value="Genomic_DNA"/>
</dbReference>
<gene>
    <name evidence="2" type="ORF">KSF_048500</name>
</gene>
<dbReference type="RefSeq" id="WP_220205518.1">
    <property type="nucleotide sequence ID" value="NZ_BNJK01000001.1"/>
</dbReference>
<organism evidence="2 3">
    <name type="scientific">Reticulibacter mediterranei</name>
    <dbReference type="NCBI Taxonomy" id="2778369"/>
    <lineage>
        <taxon>Bacteria</taxon>
        <taxon>Bacillati</taxon>
        <taxon>Chloroflexota</taxon>
        <taxon>Ktedonobacteria</taxon>
        <taxon>Ktedonobacterales</taxon>
        <taxon>Reticulibacteraceae</taxon>
        <taxon>Reticulibacter</taxon>
    </lineage>
</organism>